<feature type="transmembrane region" description="Helical" evidence="1">
    <location>
        <begin position="258"/>
        <end position="279"/>
    </location>
</feature>
<feature type="transmembrane region" description="Helical" evidence="1">
    <location>
        <begin position="176"/>
        <end position="195"/>
    </location>
</feature>
<dbReference type="InterPro" id="IPR036938">
    <property type="entry name" value="PAP2/HPO_sf"/>
</dbReference>
<dbReference type="InterPro" id="IPR000326">
    <property type="entry name" value="PAP2/HPO"/>
</dbReference>
<feature type="transmembrane region" description="Helical" evidence="1">
    <location>
        <begin position="201"/>
        <end position="219"/>
    </location>
</feature>
<evidence type="ECO:0000313" key="3">
    <source>
        <dbReference type="EMBL" id="STX37037.1"/>
    </source>
</evidence>
<dbReference type="Pfam" id="PF01569">
    <property type="entry name" value="PAP2"/>
    <property type="match status" value="1"/>
</dbReference>
<reference evidence="3 4" key="1">
    <citation type="submission" date="2018-06" db="EMBL/GenBank/DDBJ databases">
        <authorList>
            <consortium name="Pathogen Informatics"/>
            <person name="Doyle S."/>
        </authorList>
    </citation>
    <scope>NUCLEOTIDE SEQUENCE [LARGE SCALE GENOMIC DNA]</scope>
    <source>
        <strain evidence="3 4">NCTC11978</strain>
    </source>
</reference>
<dbReference type="EMBL" id="UGNY01000001">
    <property type="protein sequence ID" value="STX37037.1"/>
    <property type="molecule type" value="Genomic_DNA"/>
</dbReference>
<dbReference type="Gene3D" id="1.20.144.10">
    <property type="entry name" value="Phosphatidic acid phosphatase type 2/haloperoxidase"/>
    <property type="match status" value="1"/>
</dbReference>
<evidence type="ECO:0000256" key="1">
    <source>
        <dbReference type="SAM" id="Phobius"/>
    </source>
</evidence>
<name>A0A378IP68_9GAMM</name>
<feature type="transmembrane region" description="Helical" evidence="1">
    <location>
        <begin position="65"/>
        <end position="86"/>
    </location>
</feature>
<keyword evidence="1" id="KW-1133">Transmembrane helix</keyword>
<organism evidence="3 4">
    <name type="scientific">Legionella feeleii</name>
    <dbReference type="NCBI Taxonomy" id="453"/>
    <lineage>
        <taxon>Bacteria</taxon>
        <taxon>Pseudomonadati</taxon>
        <taxon>Pseudomonadota</taxon>
        <taxon>Gammaproteobacteria</taxon>
        <taxon>Legionellales</taxon>
        <taxon>Legionellaceae</taxon>
        <taxon>Legionella</taxon>
    </lineage>
</organism>
<feature type="transmembrane region" description="Helical" evidence="1">
    <location>
        <begin position="98"/>
        <end position="117"/>
    </location>
</feature>
<proteinExistence type="predicted"/>
<feature type="domain" description="Phosphatidic acid phosphatase type 2/haloperoxidase" evidence="2">
    <location>
        <begin position="69"/>
        <end position="167"/>
    </location>
</feature>
<keyword evidence="1" id="KW-0472">Membrane</keyword>
<dbReference type="Proteomes" id="UP000254033">
    <property type="component" value="Unassembled WGS sequence"/>
</dbReference>
<sequence length="294" mass="33396">MMKIALLVVFLYDDCLKYTHFLRFHGLKVTIMLDTLARTLLAFSNGSVVIPLIILGFIWLDRNVFYHAACLVLLGIVVNVALKVTFQIPLPPALGKDWFAFPSGHMQLSTVLYVWLAYNVAKPVFRLATVALLVGIGASLIHFDYHNLFDVLAGSFFALLLIVAYYLPSKKWPQKMPLIVVLIGSLLVFYINWRYTRIPVHAWMAYYALSGFIISDKLCGRNKALLLSHKVLATFLCVLALVIIHLVFHHLLPNNPPAHIYQLEWLVIGLTVPAMVYMGRSIEKQWSSRWKIAT</sequence>
<gene>
    <name evidence="3" type="ORF">NCTC11978_00185</name>
</gene>
<feature type="transmembrane region" description="Helical" evidence="1">
    <location>
        <begin position="231"/>
        <end position="252"/>
    </location>
</feature>
<accession>A0A378IP68</accession>
<protein>
    <submittedName>
        <fullName evidence="3">PAP2 superfamily</fullName>
    </submittedName>
</protein>
<evidence type="ECO:0000259" key="2">
    <source>
        <dbReference type="Pfam" id="PF01569"/>
    </source>
</evidence>
<evidence type="ECO:0000313" key="4">
    <source>
        <dbReference type="Proteomes" id="UP000254033"/>
    </source>
</evidence>
<feature type="transmembrane region" description="Helical" evidence="1">
    <location>
        <begin position="124"/>
        <end position="143"/>
    </location>
</feature>
<feature type="transmembrane region" description="Helical" evidence="1">
    <location>
        <begin position="39"/>
        <end position="60"/>
    </location>
</feature>
<dbReference type="AlphaFoldDB" id="A0A378IP68"/>
<feature type="transmembrane region" description="Helical" evidence="1">
    <location>
        <begin position="149"/>
        <end position="167"/>
    </location>
</feature>
<dbReference type="SUPFAM" id="SSF48317">
    <property type="entry name" value="Acid phosphatase/Vanadium-dependent haloperoxidase"/>
    <property type="match status" value="1"/>
</dbReference>
<keyword evidence="1" id="KW-0812">Transmembrane</keyword>